<dbReference type="Pfam" id="PF00589">
    <property type="entry name" value="Phage_integrase"/>
    <property type="match status" value="1"/>
</dbReference>
<reference evidence="4 5" key="1">
    <citation type="submission" date="2018-10" db="EMBL/GenBank/DDBJ databases">
        <title>Notoacmeibacter sp. M2BS9Y-3-1, whole genome shotgun sequence.</title>
        <authorList>
            <person name="Tuo L."/>
        </authorList>
    </citation>
    <scope>NUCLEOTIDE SEQUENCE [LARGE SCALE GENOMIC DNA]</scope>
    <source>
        <strain evidence="4 5">M2BS9Y-3-1</strain>
    </source>
</reference>
<keyword evidence="5" id="KW-1185">Reference proteome</keyword>
<evidence type="ECO:0000256" key="1">
    <source>
        <dbReference type="ARBA" id="ARBA00023172"/>
    </source>
</evidence>
<dbReference type="PROSITE" id="PS51898">
    <property type="entry name" value="TYR_RECOMBINASE"/>
    <property type="match status" value="1"/>
</dbReference>
<dbReference type="SUPFAM" id="SSF56349">
    <property type="entry name" value="DNA breaking-rejoining enzymes"/>
    <property type="match status" value="1"/>
</dbReference>
<dbReference type="InterPro" id="IPR011010">
    <property type="entry name" value="DNA_brk_join_enz"/>
</dbReference>
<comment type="caution">
    <text evidence="4">The sequence shown here is derived from an EMBL/GenBank/DDBJ whole genome shotgun (WGS) entry which is preliminary data.</text>
</comment>
<feature type="region of interest" description="Disordered" evidence="2">
    <location>
        <begin position="385"/>
        <end position="412"/>
    </location>
</feature>
<dbReference type="RefSeq" id="WP_121644357.1">
    <property type="nucleotide sequence ID" value="NZ_RCWN01000001.1"/>
</dbReference>
<dbReference type="AlphaFoldDB" id="A0A3L7JAA6"/>
<dbReference type="InterPro" id="IPR002104">
    <property type="entry name" value="Integrase_catalytic"/>
</dbReference>
<evidence type="ECO:0000256" key="2">
    <source>
        <dbReference type="SAM" id="MobiDB-lite"/>
    </source>
</evidence>
<feature type="compositionally biased region" description="Basic residues" evidence="2">
    <location>
        <begin position="387"/>
        <end position="397"/>
    </location>
</feature>
<protein>
    <recommendedName>
        <fullName evidence="3">Tyr recombinase domain-containing protein</fullName>
    </recommendedName>
</protein>
<dbReference type="Proteomes" id="UP000281094">
    <property type="component" value="Unassembled WGS sequence"/>
</dbReference>
<feature type="region of interest" description="Disordered" evidence="2">
    <location>
        <begin position="225"/>
        <end position="249"/>
    </location>
</feature>
<dbReference type="EMBL" id="RCWN01000001">
    <property type="protein sequence ID" value="RLQ87389.1"/>
    <property type="molecule type" value="Genomic_DNA"/>
</dbReference>
<dbReference type="Gene3D" id="1.10.443.10">
    <property type="entry name" value="Intergrase catalytic core"/>
    <property type="match status" value="1"/>
</dbReference>
<name>A0A3L7JAA6_9HYPH</name>
<feature type="domain" description="Tyr recombinase" evidence="3">
    <location>
        <begin position="416"/>
        <end position="614"/>
    </location>
</feature>
<dbReference type="GO" id="GO:0003677">
    <property type="term" value="F:DNA binding"/>
    <property type="evidence" value="ECO:0007669"/>
    <property type="project" value="InterPro"/>
</dbReference>
<proteinExistence type="predicted"/>
<gene>
    <name evidence="4" type="ORF">D8780_03385</name>
</gene>
<keyword evidence="1" id="KW-0233">DNA recombination</keyword>
<evidence type="ECO:0000259" key="3">
    <source>
        <dbReference type="PROSITE" id="PS51898"/>
    </source>
</evidence>
<dbReference type="InterPro" id="IPR013762">
    <property type="entry name" value="Integrase-like_cat_sf"/>
</dbReference>
<organism evidence="4 5">
    <name type="scientific">Notoacmeibacter ruber</name>
    <dbReference type="NCBI Taxonomy" id="2670375"/>
    <lineage>
        <taxon>Bacteria</taxon>
        <taxon>Pseudomonadati</taxon>
        <taxon>Pseudomonadota</taxon>
        <taxon>Alphaproteobacteria</taxon>
        <taxon>Hyphomicrobiales</taxon>
        <taxon>Notoacmeibacteraceae</taxon>
        <taxon>Notoacmeibacter</taxon>
    </lineage>
</organism>
<evidence type="ECO:0000313" key="5">
    <source>
        <dbReference type="Proteomes" id="UP000281094"/>
    </source>
</evidence>
<sequence length="646" mass="71822">MPNLTRRGRRHYWRARIPRRAAAQTAAGRQHFTLPIRISDLAAVEIIALDLNRLLHAMRQDETMTLNAEQMQTIFKAEIADMEARHATLRLGARHCGFGSESEALIDAEVGHAYKLIALFGAHRRLTFEGPCPGLAYLQASGVQPDRHPWIVSTYEAERACALSSGGREETRALLRSQNLPVGTMALEAAQSAVMDARATQLLSTRSAYPDLAWFDGADIDDAQKETSVPTSDVPTHPAVESQSDQRSDLEVADMEEWVGRYLKGRKDIEDATKRDIGVAVTFFAETMTAEGLKRLSEVRQQTLGAFRNLFDEILTNYGRSARLRTLSATELRMETRRQVREAEEAGKPLPPVGLSGQTIRKHIGSIEQFLGYLEGQGFIVPPRNWKSLRPKKKKGREARAGSPKPGSDRVGPVFELPPFTGCASPGQLWSTGSRIFHGSLFYVPQMIYYLGVRRGEVCGLDVDDLVQWDGGLAIKIRPNAGRRLKNENSIRILPLHSEIARLGIWSYADAVRATGSTKLFPELYPALPRPGFDPGDRFYKDFVGQAKAALANRNLEAWQRFIHALRHGNATALKELGVDQMLIDEIAGRAASGETAGRYTQRASLQRLSAVIERIPVVTGHLSPQPISLLPWVTEKSKRPWERST</sequence>
<accession>A0A3L7JAA6</accession>
<evidence type="ECO:0000313" key="4">
    <source>
        <dbReference type="EMBL" id="RLQ87389.1"/>
    </source>
</evidence>
<dbReference type="GO" id="GO:0006310">
    <property type="term" value="P:DNA recombination"/>
    <property type="evidence" value="ECO:0007669"/>
    <property type="project" value="UniProtKB-KW"/>
</dbReference>
<dbReference type="GO" id="GO:0015074">
    <property type="term" value="P:DNA integration"/>
    <property type="evidence" value="ECO:0007669"/>
    <property type="project" value="InterPro"/>
</dbReference>